<dbReference type="HOGENOM" id="CLU_968529_0_0_6"/>
<proteinExistence type="predicted"/>
<reference evidence="1 2" key="1">
    <citation type="submission" date="2008-02" db="EMBL/GenBank/DDBJ databases">
        <title>Complete sequence of Shewanella woodyi ATCC 51908.</title>
        <authorList>
            <consortium name="US DOE Joint Genome Institute"/>
            <person name="Copeland A."/>
            <person name="Lucas S."/>
            <person name="Lapidus A."/>
            <person name="Glavina del Rio T."/>
            <person name="Dalin E."/>
            <person name="Tice H."/>
            <person name="Bruce D."/>
            <person name="Goodwin L."/>
            <person name="Pitluck S."/>
            <person name="Sims D."/>
            <person name="Brettin T."/>
            <person name="Detter J.C."/>
            <person name="Han C."/>
            <person name="Kuske C.R."/>
            <person name="Schmutz J."/>
            <person name="Larimer F."/>
            <person name="Land M."/>
            <person name="Hauser L."/>
            <person name="Kyrpides N."/>
            <person name="Lykidis A."/>
            <person name="Zhao J.-S."/>
            <person name="Richardson P."/>
        </authorList>
    </citation>
    <scope>NUCLEOTIDE SEQUENCE [LARGE SCALE GENOMIC DNA]</scope>
    <source>
        <strain evidence="2">ATCC 51908 / MS32</strain>
    </source>
</reference>
<dbReference type="KEGG" id="swd:Swoo_2960"/>
<keyword evidence="2" id="KW-1185">Reference proteome</keyword>
<dbReference type="Proteomes" id="UP000002168">
    <property type="component" value="Chromosome"/>
</dbReference>
<dbReference type="EMBL" id="CP000961">
    <property type="protein sequence ID" value="ACA87233.1"/>
    <property type="molecule type" value="Genomic_DNA"/>
</dbReference>
<organism evidence="1 2">
    <name type="scientific">Shewanella woodyi (strain ATCC 51908 / MS32)</name>
    <dbReference type="NCBI Taxonomy" id="392500"/>
    <lineage>
        <taxon>Bacteria</taxon>
        <taxon>Pseudomonadati</taxon>
        <taxon>Pseudomonadota</taxon>
        <taxon>Gammaproteobacteria</taxon>
        <taxon>Alteromonadales</taxon>
        <taxon>Shewanellaceae</taxon>
        <taxon>Shewanella</taxon>
    </lineage>
</organism>
<dbReference type="eggNOG" id="ENOG502Z801">
    <property type="taxonomic scope" value="Bacteria"/>
</dbReference>
<accession>B1KKL6</accession>
<evidence type="ECO:0000313" key="1">
    <source>
        <dbReference type="EMBL" id="ACA87233.1"/>
    </source>
</evidence>
<sequence length="267" mass="31114">MPMDYQPGISNNQIGKDRRVLTMKIVTRFGLTSPTIISWLYGIPHRLALEHLNKLVSEKLLSLVITHRSIDGRVYVLDYAGAKYAEELLSIAVYFRAGEPSLRVNQNTIMHDLMMQYVLLKGVHNRTKDNIAKPYWYSFVTEPEFKRLFKSNDVRNVDGIALESDGTIAAIEIEHSFKTKAARQTILLKWLYGLKHCYYSKVMLFSQSQQIFNDIKRLHNQLYEEMPTRFEKKTRQVLLSHEDAELLKARIVHRTVLCDELTNIFYS</sequence>
<dbReference type="AlphaFoldDB" id="B1KKL6"/>
<name>B1KKL6_SHEWM</name>
<protein>
    <submittedName>
        <fullName evidence="1">Uncharacterized protein</fullName>
    </submittedName>
</protein>
<gene>
    <name evidence="1" type="ordered locus">Swoo_2960</name>
</gene>
<evidence type="ECO:0000313" key="2">
    <source>
        <dbReference type="Proteomes" id="UP000002168"/>
    </source>
</evidence>